<feature type="region of interest" description="Disordered" evidence="1">
    <location>
        <begin position="1"/>
        <end position="25"/>
    </location>
</feature>
<keyword evidence="2" id="KW-0472">Membrane</keyword>
<keyword evidence="4" id="KW-1185">Reference proteome</keyword>
<dbReference type="AlphaFoldDB" id="A0A318TKR5"/>
<gene>
    <name evidence="3" type="ORF">C7477_102124</name>
</gene>
<evidence type="ECO:0000256" key="1">
    <source>
        <dbReference type="SAM" id="MobiDB-lite"/>
    </source>
</evidence>
<reference evidence="3 4" key="1">
    <citation type="submission" date="2018-06" db="EMBL/GenBank/DDBJ databases">
        <title>Genomic Encyclopedia of Type Strains, Phase III (KMG-III): the genomes of soil and plant-associated and newly described type strains.</title>
        <authorList>
            <person name="Whitman W."/>
        </authorList>
    </citation>
    <scope>NUCLEOTIDE SEQUENCE [LARGE SCALE GENOMIC DNA]</scope>
    <source>
        <strain evidence="3 4">ORS 1419</strain>
    </source>
</reference>
<dbReference type="Pfam" id="PF09489">
    <property type="entry name" value="CbtB"/>
    <property type="match status" value="1"/>
</dbReference>
<organism evidence="3 4">
    <name type="scientific">Phyllobacterium leguminum</name>
    <dbReference type="NCBI Taxonomy" id="314237"/>
    <lineage>
        <taxon>Bacteria</taxon>
        <taxon>Pseudomonadati</taxon>
        <taxon>Pseudomonadota</taxon>
        <taxon>Alphaproteobacteria</taxon>
        <taxon>Hyphomicrobiales</taxon>
        <taxon>Phyllobacteriaceae</taxon>
        <taxon>Phyllobacterium</taxon>
    </lineage>
</organism>
<evidence type="ECO:0000313" key="3">
    <source>
        <dbReference type="EMBL" id="PYE90037.1"/>
    </source>
</evidence>
<evidence type="ECO:0000313" key="4">
    <source>
        <dbReference type="Proteomes" id="UP000247454"/>
    </source>
</evidence>
<proteinExistence type="predicted"/>
<keyword evidence="2" id="KW-1133">Transmembrane helix</keyword>
<feature type="transmembrane region" description="Helical" evidence="2">
    <location>
        <begin position="45"/>
        <end position="68"/>
    </location>
</feature>
<protein>
    <submittedName>
        <fullName evidence="3">Cobalt transporter subunit CbtB</fullName>
    </submittedName>
</protein>
<sequence length="94" mass="9983">MGLVTREPGDLPDVQGNDARTPGEFSPAACTEVVMAARTEFSRSLALPLATRLTTAVVSLFLGAFLIYGVGLAHSDALHDSAHDTRHSYGFPCH</sequence>
<name>A0A318TKR5_9HYPH</name>
<accession>A0A318TKR5</accession>
<comment type="caution">
    <text evidence="3">The sequence shown here is derived from an EMBL/GenBank/DDBJ whole genome shotgun (WGS) entry which is preliminary data.</text>
</comment>
<dbReference type="Proteomes" id="UP000247454">
    <property type="component" value="Unassembled WGS sequence"/>
</dbReference>
<dbReference type="NCBIfam" id="TIGR02459">
    <property type="entry name" value="CbtB"/>
    <property type="match status" value="1"/>
</dbReference>
<keyword evidence="2" id="KW-0812">Transmembrane</keyword>
<dbReference type="InterPro" id="IPR012667">
    <property type="entry name" value="CbtB_put"/>
</dbReference>
<evidence type="ECO:0000256" key="2">
    <source>
        <dbReference type="SAM" id="Phobius"/>
    </source>
</evidence>
<dbReference type="EMBL" id="QJTF01000002">
    <property type="protein sequence ID" value="PYE90037.1"/>
    <property type="molecule type" value="Genomic_DNA"/>
</dbReference>